<organism evidence="1 2">
    <name type="scientific">Chrysochromulina tobinii</name>
    <dbReference type="NCBI Taxonomy" id="1460289"/>
    <lineage>
        <taxon>Eukaryota</taxon>
        <taxon>Haptista</taxon>
        <taxon>Haptophyta</taxon>
        <taxon>Prymnesiophyceae</taxon>
        <taxon>Prymnesiales</taxon>
        <taxon>Chrysochromulinaceae</taxon>
        <taxon>Chrysochromulina</taxon>
    </lineage>
</organism>
<comment type="caution">
    <text evidence="1">The sequence shown here is derived from an EMBL/GenBank/DDBJ whole genome shotgun (WGS) entry which is preliminary data.</text>
</comment>
<evidence type="ECO:0000313" key="2">
    <source>
        <dbReference type="Proteomes" id="UP000037460"/>
    </source>
</evidence>
<gene>
    <name evidence="1" type="ORF">Ctob_006630</name>
</gene>
<sequence length="102" mass="11057">MSSPSLGADANSLLPPGTPIEMELELLTIKYSLFGEKMRNATNTYWFNSEPLTLTSAVDARGHISSRTPVVVKDNPFSIAPGEKNIISNPSSVLGPLFRGFF</sequence>
<proteinExistence type="predicted"/>
<dbReference type="AlphaFoldDB" id="A0A0M0J509"/>
<dbReference type="Proteomes" id="UP000037460">
    <property type="component" value="Unassembled WGS sequence"/>
</dbReference>
<name>A0A0M0J509_9EUKA</name>
<reference evidence="2" key="1">
    <citation type="journal article" date="2015" name="PLoS Genet.">
        <title>Genome Sequence and Transcriptome Analyses of Chrysochromulina tobin: Metabolic Tools for Enhanced Algal Fitness in the Prominent Order Prymnesiales (Haptophyceae).</title>
        <authorList>
            <person name="Hovde B.T."/>
            <person name="Deodato C.R."/>
            <person name="Hunsperger H.M."/>
            <person name="Ryken S.A."/>
            <person name="Yost W."/>
            <person name="Jha R.K."/>
            <person name="Patterson J."/>
            <person name="Monnat R.J. Jr."/>
            <person name="Barlow S.B."/>
            <person name="Starkenburg S.R."/>
            <person name="Cattolico R.A."/>
        </authorList>
    </citation>
    <scope>NUCLEOTIDE SEQUENCE</scope>
    <source>
        <strain evidence="2">CCMP291</strain>
    </source>
</reference>
<accession>A0A0M0J509</accession>
<dbReference type="OrthoDB" id="10545027at2759"/>
<keyword evidence="2" id="KW-1185">Reference proteome</keyword>
<protein>
    <submittedName>
        <fullName evidence="1">Uncharacterized protein</fullName>
    </submittedName>
</protein>
<evidence type="ECO:0000313" key="1">
    <source>
        <dbReference type="EMBL" id="KOO21681.1"/>
    </source>
</evidence>
<dbReference type="EMBL" id="JWZX01003343">
    <property type="protein sequence ID" value="KOO21681.1"/>
    <property type="molecule type" value="Genomic_DNA"/>
</dbReference>